<protein>
    <submittedName>
        <fullName evidence="2">Uncharacterized protein</fullName>
    </submittedName>
</protein>
<dbReference type="EMBL" id="CP109635">
    <property type="protein sequence ID" value="UYT10392.1"/>
    <property type="molecule type" value="Genomic_DNA"/>
</dbReference>
<dbReference type="Proteomes" id="UP001164042">
    <property type="component" value="Chromosome"/>
</dbReference>
<sequence>MEFVNTLLGIVASIFSIGSIIFSKKVSKENKKIMHYLENNYDFNMSSRKNDLFSVKKATSGEKGISVIADNSDIRSRD</sequence>
<reference evidence="2" key="1">
    <citation type="submission" date="2022-10" db="EMBL/GenBank/DDBJ databases">
        <title>Genome assembly of Lactococcus garvieae isolates from cricket gut.</title>
        <authorList>
            <person name="Luecke A.R."/>
            <person name="Brown A.M.V."/>
            <person name="Wakeman C.A."/>
        </authorList>
    </citation>
    <scope>NUCLEOTIDE SEQUENCE</scope>
    <source>
        <strain evidence="2">Alexii-11_2</strain>
    </source>
</reference>
<evidence type="ECO:0000313" key="2">
    <source>
        <dbReference type="EMBL" id="UYT10392.1"/>
    </source>
</evidence>
<name>A0AA46YRD2_9LACT</name>
<evidence type="ECO:0000256" key="1">
    <source>
        <dbReference type="SAM" id="Phobius"/>
    </source>
</evidence>
<evidence type="ECO:0000313" key="3">
    <source>
        <dbReference type="Proteomes" id="UP001164042"/>
    </source>
</evidence>
<gene>
    <name evidence="2" type="ORF">OF801_00190</name>
</gene>
<feature type="transmembrane region" description="Helical" evidence="1">
    <location>
        <begin position="6"/>
        <end position="23"/>
    </location>
</feature>
<accession>A0AA46YRD2</accession>
<dbReference type="AlphaFoldDB" id="A0AA46YRD2"/>
<organism evidence="2 3">
    <name type="scientific">Lactococcus garvieae</name>
    <dbReference type="NCBI Taxonomy" id="1363"/>
    <lineage>
        <taxon>Bacteria</taxon>
        <taxon>Bacillati</taxon>
        <taxon>Bacillota</taxon>
        <taxon>Bacilli</taxon>
        <taxon>Lactobacillales</taxon>
        <taxon>Streptococcaceae</taxon>
        <taxon>Lactococcus</taxon>
    </lineage>
</organism>
<keyword evidence="1" id="KW-0472">Membrane</keyword>
<keyword evidence="1" id="KW-1133">Transmembrane helix</keyword>
<proteinExistence type="predicted"/>
<keyword evidence="1" id="KW-0812">Transmembrane</keyword>
<dbReference type="RefSeq" id="WP_264308239.1">
    <property type="nucleotide sequence ID" value="NZ_CP109635.1"/>
</dbReference>